<name>A0A7C8HDG5_9FIRM</name>
<feature type="transmembrane region" description="Helical" evidence="4">
    <location>
        <begin position="100"/>
        <end position="119"/>
    </location>
</feature>
<dbReference type="GO" id="GO:0007165">
    <property type="term" value="P:signal transduction"/>
    <property type="evidence" value="ECO:0007669"/>
    <property type="project" value="UniProtKB-KW"/>
</dbReference>
<accession>A0A7C8HDG5</accession>
<reference evidence="6 7" key="1">
    <citation type="submission" date="2019-12" db="EMBL/GenBank/DDBJ databases">
        <title>Defluviitalea raffinosedens, isolated from a biogas fermenter, genome sequencing and characterization.</title>
        <authorList>
            <person name="Rettenmaier R."/>
            <person name="Schneider M."/>
            <person name="Neuhaus K."/>
            <person name="Liebl W."/>
            <person name="Zverlov V."/>
        </authorList>
    </citation>
    <scope>NUCLEOTIDE SEQUENCE [LARGE SCALE GENOMIC DNA]</scope>
    <source>
        <strain evidence="6 7">249c-K6</strain>
    </source>
</reference>
<feature type="transmembrane region" description="Helical" evidence="4">
    <location>
        <begin position="124"/>
        <end position="143"/>
    </location>
</feature>
<dbReference type="InterPro" id="IPR004089">
    <property type="entry name" value="MCPsignal_dom"/>
</dbReference>
<protein>
    <recommendedName>
        <fullName evidence="5">Methyl-accepting transducer domain-containing protein</fullName>
    </recommendedName>
</protein>
<dbReference type="Proteomes" id="UP000483018">
    <property type="component" value="Unassembled WGS sequence"/>
</dbReference>
<keyword evidence="1 3" id="KW-0807">Transducer</keyword>
<evidence type="ECO:0000256" key="2">
    <source>
        <dbReference type="ARBA" id="ARBA00029447"/>
    </source>
</evidence>
<evidence type="ECO:0000256" key="3">
    <source>
        <dbReference type="PROSITE-ProRule" id="PRU00284"/>
    </source>
</evidence>
<dbReference type="SMART" id="SM00283">
    <property type="entry name" value="MA"/>
    <property type="match status" value="1"/>
</dbReference>
<dbReference type="PRINTS" id="PR00260">
    <property type="entry name" value="CHEMTRNSDUCR"/>
</dbReference>
<feature type="transmembrane region" description="Helical" evidence="4">
    <location>
        <begin position="21"/>
        <end position="40"/>
    </location>
</feature>
<dbReference type="GO" id="GO:0004888">
    <property type="term" value="F:transmembrane signaling receptor activity"/>
    <property type="evidence" value="ECO:0007669"/>
    <property type="project" value="InterPro"/>
</dbReference>
<dbReference type="Gene3D" id="1.10.287.950">
    <property type="entry name" value="Methyl-accepting chemotaxis protein"/>
    <property type="match status" value="1"/>
</dbReference>
<evidence type="ECO:0000256" key="4">
    <source>
        <dbReference type="SAM" id="Phobius"/>
    </source>
</evidence>
<sequence>MEGVVFMNISLLKNQEKYANTISFYSTLFGSISVGLGFLLLFNNQFVNMTLLTCVLVTIAARVLEKKTAWFANISKFIYMIVFSVAPFASFYLLETAGAFGVPSIAYCFTYIFIANMYYNSKIVWLYSGTTILIYTLAILIFPKQFFEGPGKSPIAWVTFGTAFLISGLVSVILSKRSKKMILDIENQKNESEKLTQLLNQSINDAFVNSENLYNVAKNLTEAISGFNESSEQTMSSIINIAKSTSLQHDLTVKSYDHVSSISNKLMNISESISTVSGYAKDCSNLTSEGNQIISSAIEQIELINTNAVRLTNAINLLAEKSAEIGQITAMISSIAQQTNMLSVNASIEAAKAGEAGKGFSVVASEIRSLAEQSKNATEKINALIHQVQSEIEHTTSITNESNHSVSEGIDIIKSAGEIFGRIHASVSEISTYSNTVSESVQNIYSNSQDVVLSISDIKQASEEISQFSTRVAAASEHQNARLGDIHSIAEKLYHMSSQLKDSMNLSSSKQLN</sequence>
<comment type="similarity">
    <text evidence="2">Belongs to the methyl-accepting chemotaxis (MCP) protein family.</text>
</comment>
<keyword evidence="4" id="KW-0812">Transmembrane</keyword>
<proteinExistence type="inferred from homology"/>
<feature type="transmembrane region" description="Helical" evidence="4">
    <location>
        <begin position="46"/>
        <end position="65"/>
    </location>
</feature>
<dbReference type="InterPro" id="IPR004090">
    <property type="entry name" value="Chemotax_Me-accpt_rcpt"/>
</dbReference>
<evidence type="ECO:0000259" key="5">
    <source>
        <dbReference type="PROSITE" id="PS50111"/>
    </source>
</evidence>
<dbReference type="EMBL" id="WSLF01000017">
    <property type="protein sequence ID" value="KAE9629421.1"/>
    <property type="molecule type" value="Genomic_DNA"/>
</dbReference>
<feature type="transmembrane region" description="Helical" evidence="4">
    <location>
        <begin position="155"/>
        <end position="174"/>
    </location>
</feature>
<dbReference type="PANTHER" id="PTHR32089">
    <property type="entry name" value="METHYL-ACCEPTING CHEMOTAXIS PROTEIN MCPB"/>
    <property type="match status" value="1"/>
</dbReference>
<keyword evidence="4" id="KW-1133">Transmembrane helix</keyword>
<dbReference type="AlphaFoldDB" id="A0A7C8HDG5"/>
<gene>
    <name evidence="6" type="ORF">GND95_13055</name>
</gene>
<dbReference type="SUPFAM" id="SSF58104">
    <property type="entry name" value="Methyl-accepting chemotaxis protein (MCP) signaling domain"/>
    <property type="match status" value="1"/>
</dbReference>
<evidence type="ECO:0000313" key="6">
    <source>
        <dbReference type="EMBL" id="KAE9629421.1"/>
    </source>
</evidence>
<dbReference type="GO" id="GO:0016020">
    <property type="term" value="C:membrane"/>
    <property type="evidence" value="ECO:0007669"/>
    <property type="project" value="InterPro"/>
</dbReference>
<feature type="domain" description="Methyl-accepting transducer" evidence="5">
    <location>
        <begin position="223"/>
        <end position="459"/>
    </location>
</feature>
<keyword evidence="4" id="KW-0472">Membrane</keyword>
<dbReference type="GO" id="GO:0006935">
    <property type="term" value="P:chemotaxis"/>
    <property type="evidence" value="ECO:0007669"/>
    <property type="project" value="InterPro"/>
</dbReference>
<evidence type="ECO:0000256" key="1">
    <source>
        <dbReference type="ARBA" id="ARBA00023224"/>
    </source>
</evidence>
<dbReference type="PANTHER" id="PTHR32089:SF112">
    <property type="entry name" value="LYSOZYME-LIKE PROTEIN-RELATED"/>
    <property type="match status" value="1"/>
</dbReference>
<dbReference type="Pfam" id="PF00015">
    <property type="entry name" value="MCPsignal"/>
    <property type="match status" value="1"/>
</dbReference>
<feature type="transmembrane region" description="Helical" evidence="4">
    <location>
        <begin position="77"/>
        <end position="94"/>
    </location>
</feature>
<comment type="caution">
    <text evidence="6">The sequence shown here is derived from an EMBL/GenBank/DDBJ whole genome shotgun (WGS) entry which is preliminary data.</text>
</comment>
<organism evidence="6 7">
    <name type="scientific">Defluviitalea raffinosedens</name>
    <dbReference type="NCBI Taxonomy" id="1450156"/>
    <lineage>
        <taxon>Bacteria</taxon>
        <taxon>Bacillati</taxon>
        <taxon>Bacillota</taxon>
        <taxon>Clostridia</taxon>
        <taxon>Lachnospirales</taxon>
        <taxon>Defluviitaleaceae</taxon>
        <taxon>Defluviitalea</taxon>
    </lineage>
</organism>
<evidence type="ECO:0000313" key="7">
    <source>
        <dbReference type="Proteomes" id="UP000483018"/>
    </source>
</evidence>
<dbReference type="PROSITE" id="PS50111">
    <property type="entry name" value="CHEMOTAXIS_TRANSDUC_2"/>
    <property type="match status" value="1"/>
</dbReference>
<keyword evidence="7" id="KW-1185">Reference proteome</keyword>